<feature type="repeat" description="TPR" evidence="3">
    <location>
        <begin position="73"/>
        <end position="106"/>
    </location>
</feature>
<feature type="chain" id="PRO_5032972506" evidence="4">
    <location>
        <begin position="28"/>
        <end position="226"/>
    </location>
</feature>
<dbReference type="EMBL" id="JTCM02000063">
    <property type="protein sequence ID" value="NEU75253.1"/>
    <property type="molecule type" value="Genomic_DNA"/>
</dbReference>
<gene>
    <name evidence="5" type="ORF">PI95_022500</name>
</gene>
<reference evidence="5 6" key="1">
    <citation type="journal article" date="2015" name="Genome Announc.">
        <title>Draft Genome Sequence of Cyanobacterium Hassallia byssoidea Strain VB512170, Isolated from Monuments in India.</title>
        <authorList>
            <person name="Singh D."/>
            <person name="Chandrababunaidu M.M."/>
            <person name="Panda A."/>
            <person name="Sen D."/>
            <person name="Bhattacharyya S."/>
            <person name="Adhikary S.P."/>
            <person name="Tripathy S."/>
        </authorList>
    </citation>
    <scope>NUCLEOTIDE SEQUENCE [LARGE SCALE GENOMIC DNA]</scope>
    <source>
        <strain evidence="5 6">VB512170</strain>
    </source>
</reference>
<dbReference type="SUPFAM" id="SSF48452">
    <property type="entry name" value="TPR-like"/>
    <property type="match status" value="1"/>
</dbReference>
<keyword evidence="2 3" id="KW-0802">TPR repeat</keyword>
<protein>
    <submittedName>
        <fullName evidence="5">Tetratricopeptide repeat protein</fullName>
    </submittedName>
</protein>
<dbReference type="PANTHER" id="PTHR44186:SF1">
    <property type="entry name" value="BARDET-BIEDL SYNDROME 4 PROTEIN"/>
    <property type="match status" value="1"/>
</dbReference>
<keyword evidence="1" id="KW-0677">Repeat</keyword>
<dbReference type="InterPro" id="IPR011990">
    <property type="entry name" value="TPR-like_helical_dom_sf"/>
</dbReference>
<feature type="signal peptide" evidence="4">
    <location>
        <begin position="1"/>
        <end position="27"/>
    </location>
</feature>
<evidence type="ECO:0000313" key="5">
    <source>
        <dbReference type="EMBL" id="NEU75253.1"/>
    </source>
</evidence>
<dbReference type="Pfam" id="PF13414">
    <property type="entry name" value="TPR_11"/>
    <property type="match status" value="2"/>
</dbReference>
<accession>A0A846HDX0</accession>
<dbReference type="Gene3D" id="1.25.40.10">
    <property type="entry name" value="Tetratricopeptide repeat domain"/>
    <property type="match status" value="2"/>
</dbReference>
<evidence type="ECO:0000313" key="6">
    <source>
        <dbReference type="Proteomes" id="UP000031549"/>
    </source>
</evidence>
<feature type="repeat" description="TPR" evidence="3">
    <location>
        <begin position="107"/>
        <end position="140"/>
    </location>
</feature>
<keyword evidence="4" id="KW-0732">Signal</keyword>
<comment type="caution">
    <text evidence="5">The sequence shown here is derived from an EMBL/GenBank/DDBJ whole genome shotgun (WGS) entry which is preliminary data.</text>
</comment>
<sequence length="226" mass="24823">MYKQTSFLLSVLLLGSFAATIPSVAQAQVTVAQARSAELKQLLEDGRRLVNSGDYNGAISVYQQAVAIEPKNAKIHSGMGYLYAIQGNFQAALAAYRRALGIDPNNGDFFYAVGYIKGNLGDTAGAKDAYRKAIQLNRNNINAYLGLGVTQSRLGDYEAAMWAYDQAINIDKNYAQTYELMGSMFKQRRKAKEASNVLNKARDLYQRRNDSDGVARVEALLRDLGG</sequence>
<keyword evidence="6" id="KW-1185">Reference proteome</keyword>
<dbReference type="Proteomes" id="UP000031549">
    <property type="component" value="Unassembled WGS sequence"/>
</dbReference>
<dbReference type="SMART" id="SM00028">
    <property type="entry name" value="TPR"/>
    <property type="match status" value="5"/>
</dbReference>
<evidence type="ECO:0000256" key="1">
    <source>
        <dbReference type="ARBA" id="ARBA00022737"/>
    </source>
</evidence>
<evidence type="ECO:0000256" key="4">
    <source>
        <dbReference type="SAM" id="SignalP"/>
    </source>
</evidence>
<dbReference type="PROSITE" id="PS50005">
    <property type="entry name" value="TPR"/>
    <property type="match status" value="4"/>
</dbReference>
<organism evidence="5 6">
    <name type="scientific">Hassallia byssoidea VB512170</name>
    <dbReference type="NCBI Taxonomy" id="1304833"/>
    <lineage>
        <taxon>Bacteria</taxon>
        <taxon>Bacillati</taxon>
        <taxon>Cyanobacteriota</taxon>
        <taxon>Cyanophyceae</taxon>
        <taxon>Nostocales</taxon>
        <taxon>Tolypothrichaceae</taxon>
        <taxon>Hassallia</taxon>
    </lineage>
</organism>
<dbReference type="PROSITE" id="PS50293">
    <property type="entry name" value="TPR_REGION"/>
    <property type="match status" value="1"/>
</dbReference>
<feature type="repeat" description="TPR" evidence="3">
    <location>
        <begin position="39"/>
        <end position="72"/>
    </location>
</feature>
<evidence type="ECO:0000256" key="2">
    <source>
        <dbReference type="ARBA" id="ARBA00022803"/>
    </source>
</evidence>
<name>A0A846HDX0_9CYAN</name>
<dbReference type="AlphaFoldDB" id="A0A846HDX0"/>
<evidence type="ECO:0000256" key="3">
    <source>
        <dbReference type="PROSITE-ProRule" id="PRU00339"/>
    </source>
</evidence>
<dbReference type="RefSeq" id="WP_039741137.1">
    <property type="nucleotide sequence ID" value="NZ_JTCM02000063.1"/>
</dbReference>
<feature type="repeat" description="TPR" evidence="3">
    <location>
        <begin position="141"/>
        <end position="174"/>
    </location>
</feature>
<dbReference type="PANTHER" id="PTHR44186">
    <property type="match status" value="1"/>
</dbReference>
<proteinExistence type="predicted"/>
<dbReference type="InterPro" id="IPR019734">
    <property type="entry name" value="TPR_rpt"/>
</dbReference>